<dbReference type="GO" id="GO:0016301">
    <property type="term" value="F:kinase activity"/>
    <property type="evidence" value="ECO:0007669"/>
    <property type="project" value="UniProtKB-KW"/>
</dbReference>
<name>A0A2N8Q1A1_ENTAV</name>
<gene>
    <name evidence="9" type="ORF">EK398_04920</name>
</gene>
<dbReference type="PANTHER" id="PTHR45008">
    <property type="entry name" value="PTS SYSTEM GLUCOSE-SPECIFIC EIIA COMPONENT"/>
    <property type="match status" value="1"/>
</dbReference>
<protein>
    <submittedName>
        <fullName evidence="9">PTS glucose transporter subunit IIA</fullName>
    </submittedName>
</protein>
<dbReference type="GO" id="GO:0005737">
    <property type="term" value="C:cytoplasm"/>
    <property type="evidence" value="ECO:0007669"/>
    <property type="project" value="UniProtKB-SubCell"/>
</dbReference>
<dbReference type="PROSITE" id="PS51093">
    <property type="entry name" value="PTS_EIIA_TYPE_1"/>
    <property type="match status" value="1"/>
</dbReference>
<evidence type="ECO:0000256" key="4">
    <source>
        <dbReference type="ARBA" id="ARBA00022597"/>
    </source>
</evidence>
<dbReference type="InterPro" id="IPR011055">
    <property type="entry name" value="Dup_hybrid_motif"/>
</dbReference>
<dbReference type="AlphaFoldDB" id="A0A2N8Q1A1"/>
<keyword evidence="7" id="KW-0418">Kinase</keyword>
<dbReference type="PANTHER" id="PTHR45008:SF1">
    <property type="entry name" value="PTS SYSTEM GLUCOSE-SPECIFIC EIIA COMPONENT"/>
    <property type="match status" value="1"/>
</dbReference>
<dbReference type="InterPro" id="IPR050890">
    <property type="entry name" value="PTS_EIIA_component"/>
</dbReference>
<evidence type="ECO:0000259" key="8">
    <source>
        <dbReference type="PROSITE" id="PS51093"/>
    </source>
</evidence>
<keyword evidence="4 9" id="KW-0762">Sugar transport</keyword>
<keyword evidence="6" id="KW-0598">Phosphotransferase system</keyword>
<evidence type="ECO:0000256" key="5">
    <source>
        <dbReference type="ARBA" id="ARBA00022679"/>
    </source>
</evidence>
<dbReference type="SUPFAM" id="SSF51261">
    <property type="entry name" value="Duplicated hybrid motif"/>
    <property type="match status" value="1"/>
</dbReference>
<dbReference type="GO" id="GO:0005886">
    <property type="term" value="C:plasma membrane"/>
    <property type="evidence" value="ECO:0007669"/>
    <property type="project" value="UniProtKB-SubCell"/>
</dbReference>
<organism evidence="9 10">
    <name type="scientific">Enterococcus avium</name>
    <name type="common">Streptococcus avium</name>
    <dbReference type="NCBI Taxonomy" id="33945"/>
    <lineage>
        <taxon>Bacteria</taxon>
        <taxon>Bacillati</taxon>
        <taxon>Bacillota</taxon>
        <taxon>Bacilli</taxon>
        <taxon>Lactobacillales</taxon>
        <taxon>Enterococcaceae</taxon>
        <taxon>Enterococcus</taxon>
    </lineage>
</organism>
<comment type="subcellular location">
    <subcellularLocation>
        <location evidence="2">Cell membrane</location>
        <topology evidence="2">Multi-pass membrane protein</topology>
    </subcellularLocation>
    <subcellularLocation>
        <location evidence="1">Cytoplasm</location>
    </subcellularLocation>
</comment>
<evidence type="ECO:0000256" key="7">
    <source>
        <dbReference type="ARBA" id="ARBA00022777"/>
    </source>
</evidence>
<comment type="caution">
    <text evidence="9">The sequence shown here is derived from an EMBL/GenBank/DDBJ whole genome shotgun (WGS) entry which is preliminary data.</text>
</comment>
<evidence type="ECO:0000313" key="9">
    <source>
        <dbReference type="EMBL" id="RVU94236.1"/>
    </source>
</evidence>
<dbReference type="PROSITE" id="PS00371">
    <property type="entry name" value="PTS_EIIA_TYPE_1_HIS"/>
    <property type="match status" value="1"/>
</dbReference>
<dbReference type="EMBL" id="RYZS01000001">
    <property type="protein sequence ID" value="RVU94236.1"/>
    <property type="molecule type" value="Genomic_DNA"/>
</dbReference>
<accession>A0A2N8Q1A1</accession>
<dbReference type="Pfam" id="PF00358">
    <property type="entry name" value="PTS_EIIA_1"/>
    <property type="match status" value="1"/>
</dbReference>
<dbReference type="RefSeq" id="WP_102872268.1">
    <property type="nucleotide sequence ID" value="NZ_JBPFKW010000222.1"/>
</dbReference>
<dbReference type="GO" id="GO:0009401">
    <property type="term" value="P:phosphoenolpyruvate-dependent sugar phosphotransferase system"/>
    <property type="evidence" value="ECO:0007669"/>
    <property type="project" value="UniProtKB-KW"/>
</dbReference>
<dbReference type="NCBIfam" id="TIGR00830">
    <property type="entry name" value="PTBA"/>
    <property type="match status" value="1"/>
</dbReference>
<evidence type="ECO:0000313" key="10">
    <source>
        <dbReference type="Proteomes" id="UP000288388"/>
    </source>
</evidence>
<reference evidence="9 10" key="1">
    <citation type="submission" date="2018-12" db="EMBL/GenBank/DDBJ databases">
        <title>A novel vanA-carrying plasmid in a clinical isolate of Enterococcus avium.</title>
        <authorList>
            <person name="Bernasconi O.J."/>
            <person name="Luzzaro F."/>
            <person name="Endimiani A."/>
        </authorList>
    </citation>
    <scope>NUCLEOTIDE SEQUENCE [LARGE SCALE GENOMIC DNA]</scope>
    <source>
        <strain evidence="9 10">LC0559/18</strain>
    </source>
</reference>
<dbReference type="Proteomes" id="UP000288388">
    <property type="component" value="Unassembled WGS sequence"/>
</dbReference>
<keyword evidence="5" id="KW-0808">Transferase</keyword>
<evidence type="ECO:0000256" key="3">
    <source>
        <dbReference type="ARBA" id="ARBA00022448"/>
    </source>
</evidence>
<sequence length="154" mass="16673">MFERFKKKKAEAFFAPVDGTFVPLSEVADPVFSQKMMGEGFGIQPASSKIYAPIKGTVTTIFQTKHAIGLTSQSGSEVLIHIGLDTVELAGAPFEVHVQEGQVVDENTLLVIADFDKIRHAGKAEVVLTLVTNGGESFDLLDKNQVKHGEQINS</sequence>
<evidence type="ECO:0000256" key="6">
    <source>
        <dbReference type="ARBA" id="ARBA00022683"/>
    </source>
</evidence>
<dbReference type="Gene3D" id="2.70.70.10">
    <property type="entry name" value="Glucose Permease (Domain IIA)"/>
    <property type="match status" value="1"/>
</dbReference>
<evidence type="ECO:0000256" key="1">
    <source>
        <dbReference type="ARBA" id="ARBA00004496"/>
    </source>
</evidence>
<dbReference type="InterPro" id="IPR001127">
    <property type="entry name" value="PTS_EIIA_1_perm"/>
</dbReference>
<proteinExistence type="predicted"/>
<dbReference type="FunFam" id="2.70.70.10:FF:000001">
    <property type="entry name" value="PTS system glucose-specific IIA component"/>
    <property type="match status" value="1"/>
</dbReference>
<keyword evidence="3" id="KW-0813">Transport</keyword>
<feature type="domain" description="PTS EIIA type-1" evidence="8">
    <location>
        <begin position="29"/>
        <end position="133"/>
    </location>
</feature>
<evidence type="ECO:0000256" key="2">
    <source>
        <dbReference type="ARBA" id="ARBA00004651"/>
    </source>
</evidence>